<accession>A0A922L053</accession>
<dbReference type="AlphaFoldDB" id="A0A922L053"/>
<reference evidence="1" key="2">
    <citation type="journal article" date="2022" name="Res Sq">
        <title>Comparative Genomics Reveals Insights into the Divergent Evolution of Astigmatic Mites and Household Pest Adaptations.</title>
        <authorList>
            <person name="Xiong Q."/>
            <person name="Wan A.T.-Y."/>
            <person name="Liu X.-Y."/>
            <person name="Fung C.S.-H."/>
            <person name="Xiao X."/>
            <person name="Malainual N."/>
            <person name="Hou J."/>
            <person name="Wang L."/>
            <person name="Wang M."/>
            <person name="Yang K."/>
            <person name="Cui Y."/>
            <person name="Leung E."/>
            <person name="Nong W."/>
            <person name="Shin S.-K."/>
            <person name="Au S."/>
            <person name="Jeong K.Y."/>
            <person name="Chew F.T."/>
            <person name="Hui J."/>
            <person name="Leung T.F."/>
            <person name="Tungtrongchitr A."/>
            <person name="Zhong N."/>
            <person name="Liu Z."/>
            <person name="Tsui S."/>
        </authorList>
    </citation>
    <scope>NUCLEOTIDE SEQUENCE</scope>
    <source>
        <strain evidence="1">Derf</strain>
        <tissue evidence="1">Whole organism</tissue>
    </source>
</reference>
<organism evidence="1 2">
    <name type="scientific">Dermatophagoides farinae</name>
    <name type="common">American house dust mite</name>
    <dbReference type="NCBI Taxonomy" id="6954"/>
    <lineage>
        <taxon>Eukaryota</taxon>
        <taxon>Metazoa</taxon>
        <taxon>Ecdysozoa</taxon>
        <taxon>Arthropoda</taxon>
        <taxon>Chelicerata</taxon>
        <taxon>Arachnida</taxon>
        <taxon>Acari</taxon>
        <taxon>Acariformes</taxon>
        <taxon>Sarcoptiformes</taxon>
        <taxon>Astigmata</taxon>
        <taxon>Psoroptidia</taxon>
        <taxon>Analgoidea</taxon>
        <taxon>Pyroglyphidae</taxon>
        <taxon>Dermatophagoidinae</taxon>
        <taxon>Dermatophagoides</taxon>
    </lineage>
</organism>
<name>A0A922L053_DERFA</name>
<dbReference type="EMBL" id="ASGP02000007">
    <property type="protein sequence ID" value="KAH9497117.1"/>
    <property type="molecule type" value="Genomic_DNA"/>
</dbReference>
<sequence length="59" mass="6604">MNVINLYPQFLYSLVTLNNDILDKDFIKGKPYHNVYEGTAAAAAAESICIEKSPMLPEK</sequence>
<evidence type="ECO:0000313" key="1">
    <source>
        <dbReference type="EMBL" id="KAH9497117.1"/>
    </source>
</evidence>
<evidence type="ECO:0000313" key="2">
    <source>
        <dbReference type="Proteomes" id="UP000790347"/>
    </source>
</evidence>
<dbReference type="Proteomes" id="UP000790347">
    <property type="component" value="Unassembled WGS sequence"/>
</dbReference>
<protein>
    <submittedName>
        <fullName evidence="1">Uncharacterized protein</fullName>
    </submittedName>
</protein>
<reference evidence="1" key="1">
    <citation type="submission" date="2013-05" db="EMBL/GenBank/DDBJ databases">
        <authorList>
            <person name="Yim A.K.Y."/>
            <person name="Chan T.F."/>
            <person name="Ji K.M."/>
            <person name="Liu X.Y."/>
            <person name="Zhou J.W."/>
            <person name="Li R.Q."/>
            <person name="Yang K.Y."/>
            <person name="Li J."/>
            <person name="Li M."/>
            <person name="Law P.T.W."/>
            <person name="Wu Y.L."/>
            <person name="Cai Z.L."/>
            <person name="Qin H."/>
            <person name="Bao Y."/>
            <person name="Leung R.K.K."/>
            <person name="Ng P.K.S."/>
            <person name="Zou J."/>
            <person name="Zhong X.J."/>
            <person name="Ran P.X."/>
            <person name="Zhong N.S."/>
            <person name="Liu Z.G."/>
            <person name="Tsui S.K.W."/>
        </authorList>
    </citation>
    <scope>NUCLEOTIDE SEQUENCE</scope>
    <source>
        <strain evidence="1">Derf</strain>
        <tissue evidence="1">Whole organism</tissue>
    </source>
</reference>
<comment type="caution">
    <text evidence="1">The sequence shown here is derived from an EMBL/GenBank/DDBJ whole genome shotgun (WGS) entry which is preliminary data.</text>
</comment>
<gene>
    <name evidence="1" type="ORF">DERF_013125</name>
</gene>
<keyword evidence="2" id="KW-1185">Reference proteome</keyword>
<proteinExistence type="predicted"/>